<name>A0ACB8TJM4_9AGAM</name>
<sequence length="513" mass="57086">MANMSSSFDDIKLGGVSVDYKDVDTGAQLVAGTSPVLDEIEALRIRRKIDRHLIPLMSLLYLVQFMDKATLGSSVLLGLRESTHIDTSQYNLLGTVFYIGYLAFEYPQSLALQRFPVGKWISFNVVVWAIVVCCHAACTNFQGLVVCRLILGLCEGSITAGFLLVSSMFYTRKEQTSRIGYWFLMNGTAQIVTGFVSFGSLHIVTKGFAPWQWLMIITGLVTLITAALYYFYFPDSPTSAWFLTLEERIKAVERIKENQTGIENKRFKREQMMEALTDPKTWLFAMFAAVNSVPGSITAQRQIIVASFGFSNLQTTLLGCVDGVVDIVTILTSVAIVSRIPNSLGYVGMAYIIPNLVGIFLVNFLPWKDKVGLLFGQWIAGAGTAGFVLGLSWVNQTTAGHTKKVTVNAILLSSYCVGNIASPFMWLAKFKPRNHIPWVVIGCCNLIGIALLLSVRVLLASRNRRRNAETRDSTYDNVYITKLDAEGKPVEVRIDKAFLDLTDIQNRDFRYVL</sequence>
<evidence type="ECO:0000313" key="1">
    <source>
        <dbReference type="EMBL" id="KAI0068622.1"/>
    </source>
</evidence>
<dbReference type="Proteomes" id="UP000814140">
    <property type="component" value="Unassembled WGS sequence"/>
</dbReference>
<evidence type="ECO:0000313" key="2">
    <source>
        <dbReference type="Proteomes" id="UP000814140"/>
    </source>
</evidence>
<proteinExistence type="predicted"/>
<protein>
    <submittedName>
        <fullName evidence="1">MFS general substrate transporter</fullName>
    </submittedName>
</protein>
<accession>A0ACB8TJM4</accession>
<organism evidence="1 2">
    <name type="scientific">Artomyces pyxidatus</name>
    <dbReference type="NCBI Taxonomy" id="48021"/>
    <lineage>
        <taxon>Eukaryota</taxon>
        <taxon>Fungi</taxon>
        <taxon>Dikarya</taxon>
        <taxon>Basidiomycota</taxon>
        <taxon>Agaricomycotina</taxon>
        <taxon>Agaricomycetes</taxon>
        <taxon>Russulales</taxon>
        <taxon>Auriscalpiaceae</taxon>
        <taxon>Artomyces</taxon>
    </lineage>
</organism>
<dbReference type="EMBL" id="MU277187">
    <property type="protein sequence ID" value="KAI0068622.1"/>
    <property type="molecule type" value="Genomic_DNA"/>
</dbReference>
<comment type="caution">
    <text evidence="1">The sequence shown here is derived from an EMBL/GenBank/DDBJ whole genome shotgun (WGS) entry which is preliminary data.</text>
</comment>
<reference evidence="1" key="1">
    <citation type="submission" date="2021-03" db="EMBL/GenBank/DDBJ databases">
        <authorList>
            <consortium name="DOE Joint Genome Institute"/>
            <person name="Ahrendt S."/>
            <person name="Looney B.P."/>
            <person name="Miyauchi S."/>
            <person name="Morin E."/>
            <person name="Drula E."/>
            <person name="Courty P.E."/>
            <person name="Chicoki N."/>
            <person name="Fauchery L."/>
            <person name="Kohler A."/>
            <person name="Kuo A."/>
            <person name="Labutti K."/>
            <person name="Pangilinan J."/>
            <person name="Lipzen A."/>
            <person name="Riley R."/>
            <person name="Andreopoulos W."/>
            <person name="He G."/>
            <person name="Johnson J."/>
            <person name="Barry K.W."/>
            <person name="Grigoriev I.V."/>
            <person name="Nagy L."/>
            <person name="Hibbett D."/>
            <person name="Henrissat B."/>
            <person name="Matheny P.B."/>
            <person name="Labbe J."/>
            <person name="Martin F."/>
        </authorList>
    </citation>
    <scope>NUCLEOTIDE SEQUENCE</scope>
    <source>
        <strain evidence="1">HHB10654</strain>
    </source>
</reference>
<gene>
    <name evidence="1" type="ORF">BV25DRAFT_1817509</name>
</gene>
<reference evidence="1" key="2">
    <citation type="journal article" date="2022" name="New Phytol.">
        <title>Evolutionary transition to the ectomycorrhizal habit in the genomes of a hyperdiverse lineage of mushroom-forming fungi.</title>
        <authorList>
            <person name="Looney B."/>
            <person name="Miyauchi S."/>
            <person name="Morin E."/>
            <person name="Drula E."/>
            <person name="Courty P.E."/>
            <person name="Kohler A."/>
            <person name="Kuo A."/>
            <person name="LaButti K."/>
            <person name="Pangilinan J."/>
            <person name="Lipzen A."/>
            <person name="Riley R."/>
            <person name="Andreopoulos W."/>
            <person name="He G."/>
            <person name="Johnson J."/>
            <person name="Nolan M."/>
            <person name="Tritt A."/>
            <person name="Barry K.W."/>
            <person name="Grigoriev I.V."/>
            <person name="Nagy L.G."/>
            <person name="Hibbett D."/>
            <person name="Henrissat B."/>
            <person name="Matheny P.B."/>
            <person name="Labbe J."/>
            <person name="Martin F.M."/>
        </authorList>
    </citation>
    <scope>NUCLEOTIDE SEQUENCE</scope>
    <source>
        <strain evidence="1">HHB10654</strain>
    </source>
</reference>
<keyword evidence="2" id="KW-1185">Reference proteome</keyword>